<organism evidence="9 10">
    <name type="scientific">Lachnospira eligens</name>
    <dbReference type="NCBI Taxonomy" id="39485"/>
    <lineage>
        <taxon>Bacteria</taxon>
        <taxon>Bacillati</taxon>
        <taxon>Bacillota</taxon>
        <taxon>Clostridia</taxon>
        <taxon>Lachnospirales</taxon>
        <taxon>Lachnospiraceae</taxon>
        <taxon>Lachnospira</taxon>
    </lineage>
</organism>
<dbReference type="InterPro" id="IPR001001">
    <property type="entry name" value="DNA_polIII_beta"/>
</dbReference>
<dbReference type="RefSeq" id="WP_118370102.1">
    <property type="nucleotide sequence ID" value="NZ_QROY01000002.1"/>
</dbReference>
<dbReference type="SMART" id="SM00480">
    <property type="entry name" value="POL3Bc"/>
    <property type="match status" value="1"/>
</dbReference>
<comment type="similarity">
    <text evidence="2">Belongs to the beta sliding clamp family.</text>
</comment>
<evidence type="ECO:0000256" key="5">
    <source>
        <dbReference type="ARBA" id="ARBA00022695"/>
    </source>
</evidence>
<dbReference type="Gene3D" id="3.70.10.10">
    <property type="match status" value="1"/>
</dbReference>
<dbReference type="GO" id="GO:0003887">
    <property type="term" value="F:DNA-directed DNA polymerase activity"/>
    <property type="evidence" value="ECO:0007669"/>
    <property type="project" value="UniProtKB-KW"/>
</dbReference>
<dbReference type="PANTHER" id="PTHR30478">
    <property type="entry name" value="DNA POLYMERASE III SUBUNIT BETA"/>
    <property type="match status" value="1"/>
</dbReference>
<protein>
    <submittedName>
        <fullName evidence="9">Uncharacterized protein</fullName>
    </submittedName>
</protein>
<gene>
    <name evidence="9" type="ORF">DW007_03065</name>
</gene>
<evidence type="ECO:0000313" key="10">
    <source>
        <dbReference type="Proteomes" id="UP000285201"/>
    </source>
</evidence>
<dbReference type="InterPro" id="IPR046938">
    <property type="entry name" value="DNA_clamp_sf"/>
</dbReference>
<keyword evidence="5" id="KW-0548">Nucleotidyltransferase</keyword>
<evidence type="ECO:0000256" key="3">
    <source>
        <dbReference type="ARBA" id="ARBA00022490"/>
    </source>
</evidence>
<accession>A0A415ME79</accession>
<dbReference type="PANTHER" id="PTHR30478:SF0">
    <property type="entry name" value="BETA SLIDING CLAMP"/>
    <property type="match status" value="1"/>
</dbReference>
<reference evidence="9 10" key="1">
    <citation type="submission" date="2018-08" db="EMBL/GenBank/DDBJ databases">
        <title>A genome reference for cultivated species of the human gut microbiota.</title>
        <authorList>
            <person name="Zou Y."/>
            <person name="Xue W."/>
            <person name="Luo G."/>
        </authorList>
    </citation>
    <scope>NUCLEOTIDE SEQUENCE [LARGE SCALE GENOMIC DNA]</scope>
    <source>
        <strain evidence="9 10">AF36-7BH</strain>
    </source>
</reference>
<sequence length="395" mass="45460">MMKFTMNAKDLKVMMEKGMAAINKKAPLSTLTRLYFQIDENGILKVWGTDIEHWVEVRTDNVYDAHPGVLGIDVDDIKIISKMSGEITLEDVTTEDMEVGKINIKCGKKIVTIPRYQNTDIFLPSMDESEKKIMSIKGNWLLETVVNLNTYTADDDNRKMMQVFNFNTKSKRIEALDGHRIGMRTLENQTIYETTESPFDTVKIHNKCVPVFKKLMDKKSEKEIEIYQDKKYIKVEGNDFTYIIRRIDGEYFKVDSMLDMSDDYRFVPDRKQILDAMKYDTELRKTSGADKKPVVLHSENGNLYSYIAAGKYEAFDEFETSENNMKDNFYIGFDPQFLTDAFNIVDSDNPLCFGTGNKAPLLINGDEYKILVLPVNIGSEDYSAEFTKRIRGEVA</sequence>
<evidence type="ECO:0000313" key="9">
    <source>
        <dbReference type="EMBL" id="RHL71143.1"/>
    </source>
</evidence>
<keyword evidence="6" id="KW-0235">DNA replication</keyword>
<comment type="subcellular location">
    <subcellularLocation>
        <location evidence="1">Cytoplasm</location>
    </subcellularLocation>
</comment>
<proteinExistence type="inferred from homology"/>
<evidence type="ECO:0000256" key="1">
    <source>
        <dbReference type="ARBA" id="ARBA00004496"/>
    </source>
</evidence>
<dbReference type="AlphaFoldDB" id="A0A415ME79"/>
<evidence type="ECO:0000256" key="2">
    <source>
        <dbReference type="ARBA" id="ARBA00010752"/>
    </source>
</evidence>
<keyword evidence="8" id="KW-0238">DNA-binding</keyword>
<name>A0A415ME79_9FIRM</name>
<evidence type="ECO:0000256" key="4">
    <source>
        <dbReference type="ARBA" id="ARBA00022679"/>
    </source>
</evidence>
<evidence type="ECO:0000256" key="6">
    <source>
        <dbReference type="ARBA" id="ARBA00022705"/>
    </source>
</evidence>
<dbReference type="SUPFAM" id="SSF55979">
    <property type="entry name" value="DNA clamp"/>
    <property type="match status" value="2"/>
</dbReference>
<keyword evidence="4" id="KW-0808">Transferase</keyword>
<keyword evidence="3" id="KW-0963">Cytoplasm</keyword>
<dbReference type="EMBL" id="QROY01000002">
    <property type="protein sequence ID" value="RHL71143.1"/>
    <property type="molecule type" value="Genomic_DNA"/>
</dbReference>
<dbReference type="GO" id="GO:0005737">
    <property type="term" value="C:cytoplasm"/>
    <property type="evidence" value="ECO:0007669"/>
    <property type="project" value="UniProtKB-SubCell"/>
</dbReference>
<dbReference type="GO" id="GO:0009360">
    <property type="term" value="C:DNA polymerase III complex"/>
    <property type="evidence" value="ECO:0007669"/>
    <property type="project" value="InterPro"/>
</dbReference>
<evidence type="ECO:0000256" key="8">
    <source>
        <dbReference type="ARBA" id="ARBA00023125"/>
    </source>
</evidence>
<dbReference type="Proteomes" id="UP000285201">
    <property type="component" value="Unassembled WGS sequence"/>
</dbReference>
<dbReference type="Gene3D" id="3.10.150.10">
    <property type="entry name" value="DNA Polymerase III, subunit A, domain 2"/>
    <property type="match status" value="1"/>
</dbReference>
<comment type="caution">
    <text evidence="9">The sequence shown here is derived from an EMBL/GenBank/DDBJ whole genome shotgun (WGS) entry which is preliminary data.</text>
</comment>
<evidence type="ECO:0000256" key="7">
    <source>
        <dbReference type="ARBA" id="ARBA00022932"/>
    </source>
</evidence>
<keyword evidence="7" id="KW-0239">DNA-directed DNA polymerase</keyword>
<dbReference type="GO" id="GO:0003677">
    <property type="term" value="F:DNA binding"/>
    <property type="evidence" value="ECO:0007669"/>
    <property type="project" value="UniProtKB-KW"/>
</dbReference>
<dbReference type="GO" id="GO:0006271">
    <property type="term" value="P:DNA strand elongation involved in DNA replication"/>
    <property type="evidence" value="ECO:0007669"/>
    <property type="project" value="TreeGrafter"/>
</dbReference>